<evidence type="ECO:0000256" key="1">
    <source>
        <dbReference type="SAM" id="MobiDB-lite"/>
    </source>
</evidence>
<sequence length="340" mass="35273">LCDCVFAGRRSVPHTLSGGPASSSVASFANSISRASTFACTSSSAGDQLRIPHGVVAAVAKRFQSSRSSSVSSVASSSPSSAAPSSAAVASSRASGGGESSPSEETAPRKEERKGPGGEGTAPSKEERKGPGGEGTAPSKEERKGPCGEETAPRKEERKGPCGEETAPRKEEKKGPCGEETAAERRSHGRSVPFSTTRIRTLLSDDCLEANRMSRQELRGERLREVMNRNLEEADEESDRETPPALPKTRVFRSNSSSGVGGVAATAPSDGSDSHGACSSGEKGPSKVQLLRQKIETQAAERQAARKSGAAAGFGAGGAARRSGGGKREVIYDPLQWLES</sequence>
<feature type="compositionally biased region" description="Basic and acidic residues" evidence="1">
    <location>
        <begin position="139"/>
        <end position="186"/>
    </location>
</feature>
<protein>
    <submittedName>
        <fullName evidence="2">Kelch repeat-containing protein</fullName>
    </submittedName>
</protein>
<feature type="region of interest" description="Disordered" evidence="1">
    <location>
        <begin position="63"/>
        <end position="340"/>
    </location>
</feature>
<reference evidence="2 3" key="1">
    <citation type="submission" date="2014-07" db="EMBL/GenBank/DDBJ databases">
        <authorList>
            <person name="Sibley D."/>
            <person name="Venepally P."/>
            <person name="Karamycheva S."/>
            <person name="Hadjithomas M."/>
            <person name="Khan A."/>
            <person name="Brunk B."/>
            <person name="Roos D."/>
            <person name="Caler E."/>
            <person name="Lorenzi H."/>
        </authorList>
    </citation>
    <scope>NUCLEOTIDE SEQUENCE [LARGE SCALE GENOMIC DNA]</scope>
    <source>
        <strain evidence="2 3">FOU</strain>
    </source>
</reference>
<feature type="compositionally biased region" description="Low complexity" evidence="1">
    <location>
        <begin position="300"/>
        <end position="311"/>
    </location>
</feature>
<dbReference type="EMBL" id="AEYH02001449">
    <property type="protein sequence ID" value="KFG50388.1"/>
    <property type="molecule type" value="Genomic_DNA"/>
</dbReference>
<feature type="compositionally biased region" description="Basic and acidic residues" evidence="1">
    <location>
        <begin position="212"/>
        <end position="232"/>
    </location>
</feature>
<dbReference type="Proteomes" id="UP000028838">
    <property type="component" value="Unassembled WGS sequence"/>
</dbReference>
<name>A0A086L170_TOXGO</name>
<proteinExistence type="predicted"/>
<accession>A0A086L170</accession>
<dbReference type="AlphaFoldDB" id="A0A086L170"/>
<organism evidence="2 3">
    <name type="scientific">Toxoplasma gondii FOU</name>
    <dbReference type="NCBI Taxonomy" id="943167"/>
    <lineage>
        <taxon>Eukaryota</taxon>
        <taxon>Sar</taxon>
        <taxon>Alveolata</taxon>
        <taxon>Apicomplexa</taxon>
        <taxon>Conoidasida</taxon>
        <taxon>Coccidia</taxon>
        <taxon>Eucoccidiorida</taxon>
        <taxon>Eimeriorina</taxon>
        <taxon>Sarcocystidae</taxon>
        <taxon>Toxoplasma</taxon>
    </lineage>
</organism>
<gene>
    <name evidence="2" type="ORF">TGFOU_272030B</name>
</gene>
<evidence type="ECO:0000313" key="2">
    <source>
        <dbReference type="EMBL" id="KFG50388.1"/>
    </source>
</evidence>
<feature type="non-terminal residue" evidence="2">
    <location>
        <position position="1"/>
    </location>
</feature>
<feature type="compositionally biased region" description="Basic and acidic residues" evidence="1">
    <location>
        <begin position="106"/>
        <end position="116"/>
    </location>
</feature>
<dbReference type="VEuPathDB" id="ToxoDB:TGFOU_272030B"/>
<comment type="caution">
    <text evidence="2">The sequence shown here is derived from an EMBL/GenBank/DDBJ whole genome shotgun (WGS) entry which is preliminary data.</text>
</comment>
<evidence type="ECO:0000313" key="3">
    <source>
        <dbReference type="Proteomes" id="UP000028838"/>
    </source>
</evidence>
<feature type="compositionally biased region" description="Low complexity" evidence="1">
    <location>
        <begin position="65"/>
        <end position="105"/>
    </location>
</feature>